<keyword evidence="2" id="KW-0472">Membrane</keyword>
<evidence type="ECO:0000256" key="2">
    <source>
        <dbReference type="SAM" id="Phobius"/>
    </source>
</evidence>
<feature type="compositionally biased region" description="Basic and acidic residues" evidence="1">
    <location>
        <begin position="278"/>
        <end position="295"/>
    </location>
</feature>
<feature type="region of interest" description="Disordered" evidence="1">
    <location>
        <begin position="1"/>
        <end position="56"/>
    </location>
</feature>
<accession>A0A7Z0KAK0</accession>
<name>A0A7Z0KAK0_9MICC</name>
<evidence type="ECO:0000313" key="3">
    <source>
        <dbReference type="EMBL" id="NYJ78963.1"/>
    </source>
</evidence>
<dbReference type="RefSeq" id="WP_179542248.1">
    <property type="nucleotide sequence ID" value="NZ_BAAALL010000001.1"/>
</dbReference>
<evidence type="ECO:0000313" key="4">
    <source>
        <dbReference type="Proteomes" id="UP000535437"/>
    </source>
</evidence>
<feature type="compositionally biased region" description="Basic and acidic residues" evidence="1">
    <location>
        <begin position="211"/>
        <end position="220"/>
    </location>
</feature>
<evidence type="ECO:0000256" key="1">
    <source>
        <dbReference type="SAM" id="MobiDB-lite"/>
    </source>
</evidence>
<feature type="transmembrane region" description="Helical" evidence="2">
    <location>
        <begin position="63"/>
        <end position="83"/>
    </location>
</feature>
<organism evidence="3 4">
    <name type="scientific">Nesterenkonia xinjiangensis</name>
    <dbReference type="NCBI Taxonomy" id="225327"/>
    <lineage>
        <taxon>Bacteria</taxon>
        <taxon>Bacillati</taxon>
        <taxon>Actinomycetota</taxon>
        <taxon>Actinomycetes</taxon>
        <taxon>Micrococcales</taxon>
        <taxon>Micrococcaceae</taxon>
        <taxon>Nesterenkonia</taxon>
    </lineage>
</organism>
<dbReference type="Gene3D" id="3.10.350.10">
    <property type="entry name" value="LysM domain"/>
    <property type="match status" value="1"/>
</dbReference>
<sequence length="357" mass="37418">MSTTTPERRRDRRRGRGNPTDRATRRQPTRSSAVSPRTARSRTISRDPGLDVPQPTDQRQDAVLSLLSIAVGPVLLICGAAILDVPVGSLLSPAAPSVVQEHLPRLDSGLRDAEHVVGLGAAGLGLLLSAAALLGAVASTMLVILARLGRLDAGPARNILERLSPGFMRRTVVLTLTAQLAVTGAGAVTTLHHHSTPSGTGGSSSISSISTDDRAMEETRSAASGPTDLLLPLSAAEDPPDETAQSAAPGPGPVEEHPPAAEEDPMSPLFTPDPPAPEADRHQGAETRERSDAEVTVRAGDSLWDIAAEKLGPQATDWEIAELWPQWYEANREAIGGDPGRLLPGTVLTPPEHDQSA</sequence>
<feature type="region of interest" description="Disordered" evidence="1">
    <location>
        <begin position="191"/>
        <end position="296"/>
    </location>
</feature>
<keyword evidence="2" id="KW-0812">Transmembrane</keyword>
<reference evidence="3 4" key="1">
    <citation type="submission" date="2020-07" db="EMBL/GenBank/DDBJ databases">
        <title>Sequencing the genomes of 1000 actinobacteria strains.</title>
        <authorList>
            <person name="Klenk H.-P."/>
        </authorList>
    </citation>
    <scope>NUCLEOTIDE SEQUENCE [LARGE SCALE GENOMIC DNA]</scope>
    <source>
        <strain evidence="3 4">DSM 15475</strain>
    </source>
</reference>
<proteinExistence type="predicted"/>
<dbReference type="InterPro" id="IPR018392">
    <property type="entry name" value="LysM"/>
</dbReference>
<dbReference type="EMBL" id="JACCFY010000001">
    <property type="protein sequence ID" value="NYJ78963.1"/>
    <property type="molecule type" value="Genomic_DNA"/>
</dbReference>
<keyword evidence="2" id="KW-1133">Transmembrane helix</keyword>
<feature type="region of interest" description="Disordered" evidence="1">
    <location>
        <begin position="337"/>
        <end position="357"/>
    </location>
</feature>
<feature type="transmembrane region" description="Helical" evidence="2">
    <location>
        <begin position="116"/>
        <end position="146"/>
    </location>
</feature>
<dbReference type="Proteomes" id="UP000535437">
    <property type="component" value="Unassembled WGS sequence"/>
</dbReference>
<comment type="caution">
    <text evidence="3">The sequence shown here is derived from an EMBL/GenBank/DDBJ whole genome shotgun (WGS) entry which is preliminary data.</text>
</comment>
<dbReference type="CDD" id="cd00118">
    <property type="entry name" value="LysM"/>
    <property type="match status" value="1"/>
</dbReference>
<dbReference type="InterPro" id="IPR036779">
    <property type="entry name" value="LysM_dom_sf"/>
</dbReference>
<gene>
    <name evidence="3" type="ORF">HNR09_002374</name>
</gene>
<dbReference type="AlphaFoldDB" id="A0A7Z0KAK0"/>
<keyword evidence="4" id="KW-1185">Reference proteome</keyword>
<evidence type="ECO:0008006" key="5">
    <source>
        <dbReference type="Google" id="ProtNLM"/>
    </source>
</evidence>
<protein>
    <recommendedName>
        <fullName evidence="5">LysM domain-containing protein</fullName>
    </recommendedName>
</protein>